<protein>
    <recommendedName>
        <fullName evidence="4">Nuclease associated modular domain-containing protein</fullName>
    </recommendedName>
</protein>
<evidence type="ECO:0008006" key="4">
    <source>
        <dbReference type="Google" id="ProtNLM"/>
    </source>
</evidence>
<dbReference type="AlphaFoldDB" id="A0A1C3KYF8"/>
<feature type="compositionally biased region" description="Basic residues" evidence="1">
    <location>
        <begin position="432"/>
        <end position="444"/>
    </location>
</feature>
<reference evidence="2 3" key="1">
    <citation type="submission" date="2016-06" db="EMBL/GenBank/DDBJ databases">
        <authorList>
            <consortium name="Pathogen Informatics"/>
        </authorList>
    </citation>
    <scope>NUCLEOTIDE SEQUENCE [LARGE SCALE GENOMIC DNA]</scope>
    <source>
        <strain evidence="2">PmlGA01</strain>
    </source>
</reference>
<feature type="compositionally biased region" description="Polar residues" evidence="1">
    <location>
        <begin position="220"/>
        <end position="236"/>
    </location>
</feature>
<dbReference type="Proteomes" id="UP000219799">
    <property type="component" value="Chromosome 8"/>
</dbReference>
<evidence type="ECO:0000256" key="1">
    <source>
        <dbReference type="SAM" id="MobiDB-lite"/>
    </source>
</evidence>
<gene>
    <name evidence="2" type="primary">PmlGA01_080022600</name>
    <name evidence="2" type="ORF">PMLGA01_080022600</name>
</gene>
<dbReference type="EMBL" id="LT594496">
    <property type="protein sequence ID" value="SBT79264.1"/>
    <property type="molecule type" value="Genomic_DNA"/>
</dbReference>
<feature type="region of interest" description="Disordered" evidence="1">
    <location>
        <begin position="205"/>
        <end position="254"/>
    </location>
</feature>
<dbReference type="VEuPathDB" id="PlasmoDB:PmUG01_08035100"/>
<feature type="compositionally biased region" description="Low complexity" evidence="1">
    <location>
        <begin position="49"/>
        <end position="63"/>
    </location>
</feature>
<organism evidence="2 3">
    <name type="scientific">Plasmodium malariae</name>
    <dbReference type="NCBI Taxonomy" id="5858"/>
    <lineage>
        <taxon>Eukaryota</taxon>
        <taxon>Sar</taxon>
        <taxon>Alveolata</taxon>
        <taxon>Apicomplexa</taxon>
        <taxon>Aconoidasida</taxon>
        <taxon>Haemosporida</taxon>
        <taxon>Plasmodiidae</taxon>
        <taxon>Plasmodium</taxon>
        <taxon>Plasmodium (Plasmodium)</taxon>
    </lineage>
</organism>
<evidence type="ECO:0000313" key="3">
    <source>
        <dbReference type="Proteomes" id="UP000219799"/>
    </source>
</evidence>
<sequence>MTFQKPVIPFRSFVHDNGFTKHFNSIARRNKNCIHYQHNKRVPSVNCMNRDGNNISNGRNGSSRCERSNQSKQINNNKSNTLGQDHTEEKENLFSLYLDSHYHTSKKGDDYHKIGKKNYNKGKEELEADKPKDMQKIENIPNFKKEKEGKGEIERQHKKVEEHVYIQNNVECNEGKKVKGVHSKDRNGSDDHSVFADYSEIFSSTNQKKSSPTAAAEVGTTASATARKGTSTNMSELENKKPLQYAHRKEEKKKKIMSKEELRKKLSELAKLRWRDVEERKKLLRCKNTFKHSEKTKELLSYKIKLKWKDDNYRKRIIEKTRIFNQDENTKRRKSQSLKEKWKSKEFREKMLSNRKPFSTERRKKISDIIKQKWTEEEYKQKTLNAIRENYKKRKLEVGLNPNLNYTENAMMFKQLGMSAPKIRSFPNGHKEKLRGKKRTKIKKKDKENYKENWKSIYDSLLDKNEFQNSLSYLNKIDNLRVSTNT</sequence>
<accession>A0A1C3KYF8</accession>
<feature type="region of interest" description="Disordered" evidence="1">
    <location>
        <begin position="422"/>
        <end position="446"/>
    </location>
</feature>
<name>A0A1C3KYF8_PLAMA</name>
<feature type="region of interest" description="Disordered" evidence="1">
    <location>
        <begin position="45"/>
        <end position="87"/>
    </location>
</feature>
<evidence type="ECO:0000313" key="2">
    <source>
        <dbReference type="EMBL" id="SBT79264.1"/>
    </source>
</evidence>
<proteinExistence type="predicted"/>
<feature type="compositionally biased region" description="Low complexity" evidence="1">
    <location>
        <begin position="70"/>
        <end position="80"/>
    </location>
</feature>